<sequence>MGMIWWRWCCVLLILLLEISSTSSRSIVKNLPGFGDLPFNLETGYTGVGDKEEVNLFYYFVESQRSPTTDPLLLWLIGGPACSALSAFFYENGPLVFNYANFTGSLPELQLNPNSWTKFLNIIYVDSPVGTGFSYSTTQQGYYTNDSKSIENLYDFLQKWLVDHPEFGSNPLYIGGGSYAGMVVPPLVQNVYQGSQAGIMPLMNIQGYVLASPAIDYFLINNSRVEFAYRASLISDKLYESIKASCNGDYVNIDPNNKKCVSDYEAYSKLVSEINIYNIYQPNCVLYNENQRILFEDSHQIIAASTFWCRDYLYVLCEVWANDHNVRKALHVREGTKGQFTRCNRTGLAYTADISSVTQHHQSLTNTNLRSLIFCGDVDLAAPHTGTQSWIQTSLNNLHVYNTWRPWYVDRQVAGYTETYGNNEFNLTYATVKARSGSCGARAQA</sequence>
<reference evidence="1 2" key="1">
    <citation type="journal article" date="2022" name="DNA Res.">
        <title>Chromosomal-level genome assembly of the orchid tree Bauhinia variegata (Leguminosae; Cercidoideae) supports the allotetraploid origin hypothesis of Bauhinia.</title>
        <authorList>
            <person name="Zhong Y."/>
            <person name="Chen Y."/>
            <person name="Zheng D."/>
            <person name="Pang J."/>
            <person name="Liu Y."/>
            <person name="Luo S."/>
            <person name="Meng S."/>
            <person name="Qian L."/>
            <person name="Wei D."/>
            <person name="Dai S."/>
            <person name="Zhou R."/>
        </authorList>
    </citation>
    <scope>NUCLEOTIDE SEQUENCE [LARGE SCALE GENOMIC DNA]</scope>
    <source>
        <strain evidence="1">BV-YZ2020</strain>
    </source>
</reference>
<protein>
    <submittedName>
        <fullName evidence="1">Uncharacterized protein</fullName>
    </submittedName>
</protein>
<proteinExistence type="predicted"/>
<name>A0ACB9LGC7_BAUVA</name>
<keyword evidence="2" id="KW-1185">Reference proteome</keyword>
<comment type="caution">
    <text evidence="1">The sequence shown here is derived from an EMBL/GenBank/DDBJ whole genome shotgun (WGS) entry which is preliminary data.</text>
</comment>
<organism evidence="1 2">
    <name type="scientific">Bauhinia variegata</name>
    <name type="common">Purple orchid tree</name>
    <name type="synonym">Phanera variegata</name>
    <dbReference type="NCBI Taxonomy" id="167791"/>
    <lineage>
        <taxon>Eukaryota</taxon>
        <taxon>Viridiplantae</taxon>
        <taxon>Streptophyta</taxon>
        <taxon>Embryophyta</taxon>
        <taxon>Tracheophyta</taxon>
        <taxon>Spermatophyta</taxon>
        <taxon>Magnoliopsida</taxon>
        <taxon>eudicotyledons</taxon>
        <taxon>Gunneridae</taxon>
        <taxon>Pentapetalae</taxon>
        <taxon>rosids</taxon>
        <taxon>fabids</taxon>
        <taxon>Fabales</taxon>
        <taxon>Fabaceae</taxon>
        <taxon>Cercidoideae</taxon>
        <taxon>Cercideae</taxon>
        <taxon>Bauhiniinae</taxon>
        <taxon>Bauhinia</taxon>
    </lineage>
</organism>
<dbReference type="Proteomes" id="UP000828941">
    <property type="component" value="Chromosome 12"/>
</dbReference>
<evidence type="ECO:0000313" key="1">
    <source>
        <dbReference type="EMBL" id="KAI4308219.1"/>
    </source>
</evidence>
<evidence type="ECO:0000313" key="2">
    <source>
        <dbReference type="Proteomes" id="UP000828941"/>
    </source>
</evidence>
<dbReference type="EMBL" id="CM039437">
    <property type="protein sequence ID" value="KAI4308219.1"/>
    <property type="molecule type" value="Genomic_DNA"/>
</dbReference>
<gene>
    <name evidence="1" type="ORF">L6164_031317</name>
</gene>
<accession>A0ACB9LGC7</accession>